<organism evidence="2 3">
    <name type="scientific">Tenggerimyces flavus</name>
    <dbReference type="NCBI Taxonomy" id="1708749"/>
    <lineage>
        <taxon>Bacteria</taxon>
        <taxon>Bacillati</taxon>
        <taxon>Actinomycetota</taxon>
        <taxon>Actinomycetes</taxon>
        <taxon>Propionibacteriales</taxon>
        <taxon>Nocardioidaceae</taxon>
        <taxon>Tenggerimyces</taxon>
    </lineage>
</organism>
<reference evidence="3" key="1">
    <citation type="journal article" date="2019" name="Int. J. Syst. Evol. Microbiol.">
        <title>The Global Catalogue of Microorganisms (GCM) 10K type strain sequencing project: providing services to taxonomists for standard genome sequencing and annotation.</title>
        <authorList>
            <consortium name="The Broad Institute Genomics Platform"/>
            <consortium name="The Broad Institute Genome Sequencing Center for Infectious Disease"/>
            <person name="Wu L."/>
            <person name="Ma J."/>
        </authorList>
    </citation>
    <scope>NUCLEOTIDE SEQUENCE [LARGE SCALE GENOMIC DNA]</scope>
    <source>
        <strain evidence="3">CGMCC 4.7241</strain>
    </source>
</reference>
<feature type="region of interest" description="Disordered" evidence="1">
    <location>
        <begin position="263"/>
        <end position="287"/>
    </location>
</feature>
<dbReference type="RefSeq" id="WP_205122413.1">
    <property type="nucleotide sequence ID" value="NZ_JAFBCM010000001.1"/>
</dbReference>
<dbReference type="EMBL" id="JBHRZH010000005">
    <property type="protein sequence ID" value="MFC3760544.1"/>
    <property type="molecule type" value="Genomic_DNA"/>
</dbReference>
<sequence length="287" mass="31493">MRDLDVIAGELYATPPSEFVAKRDEEAKSARDAGDRTLAAALKKLARPTQGAWLVNLLWRSESDLVESLFSLGAELGAAQRALDGDEIRSLSASRQKLMSKIAAAVRRLGADRGVRITADLSREVESTLDSALADEEVAALVRSGRVVKSVTYAGFGPFGGDLSAVPTLRSVPSPAKKKSSRASSPEDEDEDAARAKAEARLADAREVLEEAEEDYTEREQAFTDMESSRDSLRERLDELREEIRDTEAQLLAAERGLRAEKRRYERAESTLEQARKRLAEAEDAAK</sequence>
<comment type="caution">
    <text evidence="2">The sequence shown here is derived from an EMBL/GenBank/DDBJ whole genome shotgun (WGS) entry which is preliminary data.</text>
</comment>
<feature type="compositionally biased region" description="Basic and acidic residues" evidence="1">
    <location>
        <begin position="218"/>
        <end position="234"/>
    </location>
</feature>
<evidence type="ECO:0000256" key="1">
    <source>
        <dbReference type="SAM" id="MobiDB-lite"/>
    </source>
</evidence>
<evidence type="ECO:0000313" key="2">
    <source>
        <dbReference type="EMBL" id="MFC3760544.1"/>
    </source>
</evidence>
<dbReference type="Proteomes" id="UP001595699">
    <property type="component" value="Unassembled WGS sequence"/>
</dbReference>
<name>A0ABV7Y841_9ACTN</name>
<keyword evidence="3" id="KW-1185">Reference proteome</keyword>
<feature type="region of interest" description="Disordered" evidence="1">
    <location>
        <begin position="164"/>
        <end position="234"/>
    </location>
</feature>
<feature type="compositionally biased region" description="Basic and acidic residues" evidence="1">
    <location>
        <begin position="193"/>
        <end position="209"/>
    </location>
</feature>
<evidence type="ECO:0000313" key="3">
    <source>
        <dbReference type="Proteomes" id="UP001595699"/>
    </source>
</evidence>
<gene>
    <name evidence="2" type="ORF">ACFOUW_06820</name>
</gene>
<proteinExistence type="predicted"/>
<protein>
    <submittedName>
        <fullName evidence="2">Uncharacterized protein</fullName>
    </submittedName>
</protein>
<accession>A0ABV7Y841</accession>